<dbReference type="Pfam" id="PF07059">
    <property type="entry name" value="EDR2_C"/>
    <property type="match status" value="1"/>
</dbReference>
<dbReference type="Gramene" id="AET7Gv21300100.4">
    <property type="protein sequence ID" value="AET7Gv21300100.4"/>
    <property type="gene ID" value="AET7Gv21300100"/>
</dbReference>
<dbReference type="AlphaFoldDB" id="A0A453T9F2"/>
<reference evidence="3" key="1">
    <citation type="journal article" date="2014" name="Science">
        <title>Ancient hybridizations among the ancestral genomes of bread wheat.</title>
        <authorList>
            <consortium name="International Wheat Genome Sequencing Consortium,"/>
            <person name="Marcussen T."/>
            <person name="Sandve S.R."/>
            <person name="Heier L."/>
            <person name="Spannagl M."/>
            <person name="Pfeifer M."/>
            <person name="Jakobsen K.S."/>
            <person name="Wulff B.B."/>
            <person name="Steuernagel B."/>
            <person name="Mayer K.F."/>
            <person name="Olsen O.A."/>
        </authorList>
    </citation>
    <scope>NUCLEOTIDE SEQUENCE [LARGE SCALE GENOMIC DNA]</scope>
    <source>
        <strain evidence="3">cv. AL8/78</strain>
    </source>
</reference>
<reference evidence="2" key="4">
    <citation type="submission" date="2019-03" db="UniProtKB">
        <authorList>
            <consortium name="EnsemblPlants"/>
        </authorList>
    </citation>
    <scope>IDENTIFICATION</scope>
</reference>
<evidence type="ECO:0000259" key="1">
    <source>
        <dbReference type="Pfam" id="PF07059"/>
    </source>
</evidence>
<reference evidence="3" key="2">
    <citation type="journal article" date="2017" name="Nat. Plants">
        <title>The Aegilops tauschii genome reveals multiple impacts of transposons.</title>
        <authorList>
            <person name="Zhao G."/>
            <person name="Zou C."/>
            <person name="Li K."/>
            <person name="Wang K."/>
            <person name="Li T."/>
            <person name="Gao L."/>
            <person name="Zhang X."/>
            <person name="Wang H."/>
            <person name="Yang Z."/>
            <person name="Liu X."/>
            <person name="Jiang W."/>
            <person name="Mao L."/>
            <person name="Kong X."/>
            <person name="Jiao Y."/>
            <person name="Jia J."/>
        </authorList>
    </citation>
    <scope>NUCLEOTIDE SEQUENCE [LARGE SCALE GENOMIC DNA]</scope>
    <source>
        <strain evidence="3">cv. AL8/78</strain>
    </source>
</reference>
<accession>A0A453T9F2</accession>
<organism evidence="2 3">
    <name type="scientific">Aegilops tauschii subsp. strangulata</name>
    <name type="common">Goatgrass</name>
    <dbReference type="NCBI Taxonomy" id="200361"/>
    <lineage>
        <taxon>Eukaryota</taxon>
        <taxon>Viridiplantae</taxon>
        <taxon>Streptophyta</taxon>
        <taxon>Embryophyta</taxon>
        <taxon>Tracheophyta</taxon>
        <taxon>Spermatophyta</taxon>
        <taxon>Magnoliopsida</taxon>
        <taxon>Liliopsida</taxon>
        <taxon>Poales</taxon>
        <taxon>Poaceae</taxon>
        <taxon>BOP clade</taxon>
        <taxon>Pooideae</taxon>
        <taxon>Triticodae</taxon>
        <taxon>Triticeae</taxon>
        <taxon>Triticinae</taxon>
        <taxon>Aegilops</taxon>
    </lineage>
</organism>
<dbReference type="EnsemblPlants" id="AET7Gv21300100.4">
    <property type="protein sequence ID" value="AET7Gv21300100.4"/>
    <property type="gene ID" value="AET7Gv21300100"/>
</dbReference>
<dbReference type="Proteomes" id="UP000015105">
    <property type="component" value="Chromosome 7D"/>
</dbReference>
<dbReference type="InterPro" id="IPR045096">
    <property type="entry name" value="EDR2-like"/>
</dbReference>
<name>A0A453T9F2_AEGTS</name>
<dbReference type="PANTHER" id="PTHR12136:SF100">
    <property type="entry name" value="PROTEIN ENHANCED DISEASE RESISTANCE 2-LIKE"/>
    <property type="match status" value="1"/>
</dbReference>
<feature type="domain" description="Protein ENHANCED DISEASE RESISTANCE 2 C-terminal" evidence="1">
    <location>
        <begin position="54"/>
        <end position="203"/>
    </location>
</feature>
<keyword evidence="3" id="KW-1185">Reference proteome</keyword>
<evidence type="ECO:0000313" key="3">
    <source>
        <dbReference type="Proteomes" id="UP000015105"/>
    </source>
</evidence>
<dbReference type="PANTHER" id="PTHR12136">
    <property type="entry name" value="ENHANCED DISEASE RESISTANCE-RELATED"/>
    <property type="match status" value="1"/>
</dbReference>
<proteinExistence type="predicted"/>
<evidence type="ECO:0000313" key="2">
    <source>
        <dbReference type="EnsemblPlants" id="AET7Gv21300100.4"/>
    </source>
</evidence>
<reference evidence="2" key="5">
    <citation type="journal article" date="2021" name="G3 (Bethesda)">
        <title>Aegilops tauschii genome assembly Aet v5.0 features greater sequence contiguity and improved annotation.</title>
        <authorList>
            <person name="Wang L."/>
            <person name="Zhu T."/>
            <person name="Rodriguez J.C."/>
            <person name="Deal K.R."/>
            <person name="Dubcovsky J."/>
            <person name="McGuire P.E."/>
            <person name="Lux T."/>
            <person name="Spannagl M."/>
            <person name="Mayer K.F.X."/>
            <person name="Baldrich P."/>
            <person name="Meyers B.C."/>
            <person name="Huo N."/>
            <person name="Gu Y.Q."/>
            <person name="Zhou H."/>
            <person name="Devos K.M."/>
            <person name="Bennetzen J.L."/>
            <person name="Unver T."/>
            <person name="Budak H."/>
            <person name="Gulick P.J."/>
            <person name="Galiba G."/>
            <person name="Kalapos B."/>
            <person name="Nelson D.R."/>
            <person name="Li P."/>
            <person name="You F.M."/>
            <person name="Luo M.C."/>
            <person name="Dvorak J."/>
        </authorList>
    </citation>
    <scope>NUCLEOTIDE SEQUENCE [LARGE SCALE GENOMIC DNA]</scope>
    <source>
        <strain evidence="2">cv. AL8/78</strain>
    </source>
</reference>
<protein>
    <recommendedName>
        <fullName evidence="1">Protein ENHANCED DISEASE RESISTANCE 2 C-terminal domain-containing protein</fullName>
    </recommendedName>
</protein>
<reference evidence="2" key="3">
    <citation type="journal article" date="2017" name="Nature">
        <title>Genome sequence of the progenitor of the wheat D genome Aegilops tauschii.</title>
        <authorList>
            <person name="Luo M.C."/>
            <person name="Gu Y.Q."/>
            <person name="Puiu D."/>
            <person name="Wang H."/>
            <person name="Twardziok S.O."/>
            <person name="Deal K.R."/>
            <person name="Huo N."/>
            <person name="Zhu T."/>
            <person name="Wang L."/>
            <person name="Wang Y."/>
            <person name="McGuire P.E."/>
            <person name="Liu S."/>
            <person name="Long H."/>
            <person name="Ramasamy R.K."/>
            <person name="Rodriguez J.C."/>
            <person name="Van S.L."/>
            <person name="Yuan L."/>
            <person name="Wang Z."/>
            <person name="Xia Z."/>
            <person name="Xiao L."/>
            <person name="Anderson O.D."/>
            <person name="Ouyang S."/>
            <person name="Liang Y."/>
            <person name="Zimin A.V."/>
            <person name="Pertea G."/>
            <person name="Qi P."/>
            <person name="Bennetzen J.L."/>
            <person name="Dai X."/>
            <person name="Dawson M.W."/>
            <person name="Muller H.G."/>
            <person name="Kugler K."/>
            <person name="Rivarola-Duarte L."/>
            <person name="Spannagl M."/>
            <person name="Mayer K.F.X."/>
            <person name="Lu F.H."/>
            <person name="Bevan M.W."/>
            <person name="Leroy P."/>
            <person name="Li P."/>
            <person name="You F.M."/>
            <person name="Sun Q."/>
            <person name="Liu Z."/>
            <person name="Lyons E."/>
            <person name="Wicker T."/>
            <person name="Salzberg S.L."/>
            <person name="Devos K.M."/>
            <person name="Dvorak J."/>
        </authorList>
    </citation>
    <scope>NUCLEOTIDE SEQUENCE [LARGE SCALE GENOMIC DNA]</scope>
    <source>
        <strain evidence="2">cv. AL8/78</strain>
    </source>
</reference>
<sequence length="267" mass="29845">EFLLPESELEPSTRELDADGKLLGLDEEDSGEIDFSGFSGNLRRDDRDNSRDCWRISDGNNFRVRSKNFIYDKSKVPAGKPLMELVAVDWFKDVKRMDHVAKRKGCAVQVAAEKGLFSLAINLQVPGTTNYSMVFYFVSKKLIPNSLLQRFVDGDDEFRNSRFKLIPSVPKGSWIVRQSVGSTPCLLGKAVDITYIRGANYLEDRRGHWFVYGGKWSLGACVWRDHNASCRHGFSCPGPHIRGAPGTTDRCGSNVAHRTIICGCSCA</sequence>
<dbReference type="InterPro" id="IPR009769">
    <property type="entry name" value="EDR2_C"/>
</dbReference>